<dbReference type="InterPro" id="IPR052517">
    <property type="entry name" value="GlcG_carb_metab_protein"/>
</dbReference>
<dbReference type="Proteomes" id="UP000304864">
    <property type="component" value="Chromosome"/>
</dbReference>
<sequence>MHSLRRLCMKTLAKALTVLGLAAATAMPAHAEDPMVVNVSRLSADVANTIAVNTIKACREKGIPVSVTVVDRNGIVQVQMRDTIAPPVSLSISQKKAYTSVMFNVKGSGLEGRAKGPLTSIGEGLAFMAGSTPITAGGKLYGAVGVSGAPDGMDDEACAIEGFKSVADDLEMM</sequence>
<gene>
    <name evidence="2" type="ORF">FE785_08825</name>
</gene>
<protein>
    <submittedName>
        <fullName evidence="2">Heme-binding protein</fullName>
    </submittedName>
</protein>
<name>A0A4V1HHZ3_9GAMM</name>
<evidence type="ECO:0000313" key="3">
    <source>
        <dbReference type="Proteomes" id="UP000304864"/>
    </source>
</evidence>
<organism evidence="2 3">
    <name type="scientific">Thiomicrorhabdus sediminis</name>
    <dbReference type="NCBI Taxonomy" id="2580412"/>
    <lineage>
        <taxon>Bacteria</taxon>
        <taxon>Pseudomonadati</taxon>
        <taxon>Pseudomonadota</taxon>
        <taxon>Gammaproteobacteria</taxon>
        <taxon>Thiotrichales</taxon>
        <taxon>Piscirickettsiaceae</taxon>
        <taxon>Thiomicrorhabdus</taxon>
    </lineage>
</organism>
<dbReference type="EMBL" id="CP040602">
    <property type="protein sequence ID" value="QCU90723.1"/>
    <property type="molecule type" value="Genomic_DNA"/>
</dbReference>
<dbReference type="AlphaFoldDB" id="A0A4V1HHZ3"/>
<dbReference type="InterPro" id="IPR038084">
    <property type="entry name" value="PduO/GlcC-like_sf"/>
</dbReference>
<dbReference type="SUPFAM" id="SSF143744">
    <property type="entry name" value="GlcG-like"/>
    <property type="match status" value="1"/>
</dbReference>
<feature type="chain" id="PRO_5020758797" evidence="1">
    <location>
        <begin position="32"/>
        <end position="173"/>
    </location>
</feature>
<evidence type="ECO:0000313" key="2">
    <source>
        <dbReference type="EMBL" id="QCU90723.1"/>
    </source>
</evidence>
<dbReference type="OrthoDB" id="5786851at2"/>
<proteinExistence type="predicted"/>
<dbReference type="PANTHER" id="PTHR34309:SF10">
    <property type="entry name" value="SLR1406 PROTEIN"/>
    <property type="match status" value="1"/>
</dbReference>
<dbReference type="KEGG" id="thig:FE785_08825"/>
<dbReference type="InterPro" id="IPR005624">
    <property type="entry name" value="PduO/GlcC-like"/>
</dbReference>
<evidence type="ECO:0000256" key="1">
    <source>
        <dbReference type="SAM" id="SignalP"/>
    </source>
</evidence>
<dbReference type="PANTHER" id="PTHR34309">
    <property type="entry name" value="SLR1406 PROTEIN"/>
    <property type="match status" value="1"/>
</dbReference>
<feature type="signal peptide" evidence="1">
    <location>
        <begin position="1"/>
        <end position="31"/>
    </location>
</feature>
<reference evidence="2 3" key="1">
    <citation type="submission" date="2019-05" db="EMBL/GenBank/DDBJ databases">
        <title>Thiomicrorhabdus sediminis sp. nov, a novel sulfur-oxidizing bacterium isolated from coastal sediment.</title>
        <authorList>
            <person name="Liu X."/>
        </authorList>
    </citation>
    <scope>NUCLEOTIDE SEQUENCE [LARGE SCALE GENOMIC DNA]</scope>
    <source>
        <strain evidence="2 3">G1</strain>
    </source>
</reference>
<keyword evidence="3" id="KW-1185">Reference proteome</keyword>
<dbReference type="Pfam" id="PF03928">
    <property type="entry name" value="HbpS-like"/>
    <property type="match status" value="1"/>
</dbReference>
<dbReference type="Gene3D" id="3.30.450.150">
    <property type="entry name" value="Haem-degrading domain"/>
    <property type="match status" value="1"/>
</dbReference>
<accession>A0A4V1HHZ3</accession>
<keyword evidence="1" id="KW-0732">Signal</keyword>